<dbReference type="Proteomes" id="UP000548632">
    <property type="component" value="Unassembled WGS sequence"/>
</dbReference>
<feature type="compositionally biased region" description="Pro residues" evidence="1">
    <location>
        <begin position="354"/>
        <end position="375"/>
    </location>
</feature>
<feature type="compositionally biased region" description="Pro residues" evidence="1">
    <location>
        <begin position="1170"/>
        <end position="1180"/>
    </location>
</feature>
<dbReference type="NCBIfam" id="TIGR03504">
    <property type="entry name" value="FimV_Cterm"/>
    <property type="match status" value="1"/>
</dbReference>
<feature type="compositionally biased region" description="Low complexity" evidence="1">
    <location>
        <begin position="164"/>
        <end position="175"/>
    </location>
</feature>
<reference evidence="3 4" key="1">
    <citation type="journal article" date="2020" name="Arch. Microbiol.">
        <title>The genome sequence of the giant phototrophic gammaproteobacterium Thiospirillum jenense gives insight into its physiological properties and phylogenetic relationships.</title>
        <authorList>
            <person name="Imhoff J.F."/>
            <person name="Meyer T.E."/>
            <person name="Kyndt J.A."/>
        </authorList>
    </citation>
    <scope>NUCLEOTIDE SEQUENCE [LARGE SCALE GENOMIC DNA]</scope>
    <source>
        <strain evidence="3 4">DSM 216</strain>
    </source>
</reference>
<dbReference type="InterPro" id="IPR038440">
    <property type="entry name" value="FimV_C_sf"/>
</dbReference>
<dbReference type="InterPro" id="IPR020011">
    <property type="entry name" value="FimV_C"/>
</dbReference>
<name>A0A839HER1_9GAMM</name>
<feature type="compositionally biased region" description="Pro residues" evidence="1">
    <location>
        <begin position="961"/>
        <end position="971"/>
    </location>
</feature>
<gene>
    <name evidence="3" type="ORF">HUK38_13045</name>
</gene>
<evidence type="ECO:0000313" key="3">
    <source>
        <dbReference type="EMBL" id="MBB1127141.1"/>
    </source>
</evidence>
<evidence type="ECO:0000313" key="4">
    <source>
        <dbReference type="Proteomes" id="UP000548632"/>
    </source>
</evidence>
<feature type="region of interest" description="Disordered" evidence="1">
    <location>
        <begin position="1165"/>
        <end position="1238"/>
    </location>
</feature>
<dbReference type="RefSeq" id="WP_182584766.1">
    <property type="nucleotide sequence ID" value="NZ_JABVCQ010000037.1"/>
</dbReference>
<organism evidence="3 4">
    <name type="scientific">Thiospirillum jenense</name>
    <dbReference type="NCBI Taxonomy" id="1653858"/>
    <lineage>
        <taxon>Bacteria</taxon>
        <taxon>Pseudomonadati</taxon>
        <taxon>Pseudomonadota</taxon>
        <taxon>Gammaproteobacteria</taxon>
        <taxon>Chromatiales</taxon>
        <taxon>Chromatiaceae</taxon>
        <taxon>Thiospirillum</taxon>
    </lineage>
</organism>
<feature type="compositionally biased region" description="Low complexity" evidence="1">
    <location>
        <begin position="574"/>
        <end position="600"/>
    </location>
</feature>
<accession>A0A839HER1</accession>
<feature type="compositionally biased region" description="Low complexity" evidence="1">
    <location>
        <begin position="462"/>
        <end position="482"/>
    </location>
</feature>
<feature type="domain" description="FimV N-terminal" evidence="2">
    <location>
        <begin position="23"/>
        <end position="130"/>
    </location>
</feature>
<dbReference type="Pfam" id="PF25800">
    <property type="entry name" value="FimV_N"/>
    <property type="match status" value="1"/>
</dbReference>
<dbReference type="InterPro" id="IPR020012">
    <property type="entry name" value="LysM_FimV"/>
</dbReference>
<feature type="compositionally biased region" description="Pro residues" evidence="1">
    <location>
        <begin position="483"/>
        <end position="505"/>
    </location>
</feature>
<feature type="compositionally biased region" description="Low complexity" evidence="1">
    <location>
        <begin position="392"/>
        <end position="440"/>
    </location>
</feature>
<feature type="region of interest" description="Disordered" evidence="1">
    <location>
        <begin position="541"/>
        <end position="605"/>
    </location>
</feature>
<sequence>MARSIFLLATVALTLVSTSVWSLGLGTLLSKSALNQPFHGEIPLYDVKADELDTVKVRLASAEEFAKAGAPRSQFLTVLQFQAKPNENGQPIIHVTSREPVREPFLDFLVEVVWPQGRLVKEYTILLDPPRAGTTPPPPPVATPKAPAETPAVPGAADTASESPTATTAVADAAVTPPPPPAPVTPPVAETPPAPVPVPPPVASTPPPAVAEVAEPEPEPEPESPFPIRYGPIKSGAGLWRVANSITPDGATTAQTAMALYRCNPQAFGGGKINNLVAGRSLVIPSAAELFALDAATADREFKAALAGEPVRNTPLAPPVETSTAAVESKKKPPAAAPEPIAEAVAAPDKPVELTPPAPPPPPVASNPPIIPPADTPVDQPVAANPPPPVPVEATPVVPLSAPTPTESSPPTATESPLTTDAAPPAAPLTADADTPEAAAMRQRILELESRLNNIGDTLDKPPQQATPPATETVVKPPVAEQAPPPVPVTPKPKLIPPPPPPPAATSPLDMLAALPIWALGAGGGLIAALLGFLIYRRSAARSGDKPSKSSKTAAAKDKKPKRRSSLRTKEAASADADSSVALDSDTSSTPAKAATAGTKTPEELDFNITLNLPPLDVPPGATAPVTPPPAPAPVPAQPVALAKPAEVVKPTAAVAPIVAAVTRTPPGSVVEASAPAPVVTKPAVTKEPVVAVVSPAPPPAAVAPELASPPPVAAPPSVAPVSPATVAAAPAPATELTGQQKTALLQADLFLSYGRYSEAQLVLQRALEAMPAPQLKYKLAEVYSRAGDTNRLLQLIGTMMAAGDDRADPSAWGQVLNLLSQPAAPLTPPASPAVVVSTPSVAPTPPPPPVPAITAAPVANPVALQSSPAPVQPLGEAAPAPVPPVAASSAVPMVAAAAAVTVAAVAVTAADEIVAAPPPAPVASPPAPVPAVTAAPVANPLPVALQSSPVQPIGESALAPPSPVASPPAPVTSHREPESSADVTHTLVGFELDPADDWDESLTAEPVVEPPPSSATKRMAALDIADLSPGAPEAAVSLPVEEWDKSIAAAAGLSGTDPFADLDALGESESTGSTTGWNTAPAPTTSEAFISDSRDAMDLAADLEKLLAGDDSPPIASLRPSDVANDPRPGFEALDNLDIDVLEDAVGLSDAAASSVADSIFQLPTPTEVEPPPPLPPVSTPAVSTAATAPQSTPVEPPLPLDIPITPSSPAPSSSGGGRFAESEPFGPDSGASDVLSSQWQMDSGLWDEVATKMDLAFAYIEMDDPAAARGILEEVVREGNDEQRAEAAALLAKLGNS</sequence>
<proteinExistence type="predicted"/>
<feature type="region of interest" description="Disordered" evidence="1">
    <location>
        <begin position="455"/>
        <end position="506"/>
    </location>
</feature>
<evidence type="ECO:0000256" key="1">
    <source>
        <dbReference type="SAM" id="MobiDB-lite"/>
    </source>
</evidence>
<feature type="compositionally biased region" description="Pro residues" evidence="1">
    <location>
        <begin position="176"/>
        <end position="209"/>
    </location>
</feature>
<feature type="region of interest" description="Disordered" evidence="1">
    <location>
        <begin position="311"/>
        <end position="441"/>
    </location>
</feature>
<feature type="compositionally biased region" description="Low complexity" evidence="1">
    <location>
        <begin position="1181"/>
        <end position="1195"/>
    </location>
</feature>
<evidence type="ECO:0000259" key="2">
    <source>
        <dbReference type="Pfam" id="PF25800"/>
    </source>
</evidence>
<comment type="caution">
    <text evidence="3">The sequence shown here is derived from an EMBL/GenBank/DDBJ whole genome shotgun (WGS) entry which is preliminary data.</text>
</comment>
<feature type="compositionally biased region" description="Low complexity" evidence="1">
    <location>
        <begin position="338"/>
        <end position="348"/>
    </location>
</feature>
<keyword evidence="4" id="KW-1185">Reference proteome</keyword>
<feature type="region of interest" description="Disordered" evidence="1">
    <location>
        <begin position="128"/>
        <end position="227"/>
    </location>
</feature>
<dbReference type="InterPro" id="IPR057840">
    <property type="entry name" value="FimV_N"/>
</dbReference>
<feature type="region of interest" description="Disordered" evidence="1">
    <location>
        <begin position="953"/>
        <end position="983"/>
    </location>
</feature>
<feature type="compositionally biased region" description="Low complexity" evidence="1">
    <location>
        <begin position="143"/>
        <end position="154"/>
    </location>
</feature>
<protein>
    <recommendedName>
        <fullName evidence="2">FimV N-terminal domain-containing protein</fullName>
    </recommendedName>
</protein>
<dbReference type="EMBL" id="JABVCQ010000037">
    <property type="protein sequence ID" value="MBB1127141.1"/>
    <property type="molecule type" value="Genomic_DNA"/>
</dbReference>
<dbReference type="Gene3D" id="1.20.58.2200">
    <property type="match status" value="1"/>
</dbReference>
<dbReference type="NCBIfam" id="TIGR03505">
    <property type="entry name" value="FimV_core"/>
    <property type="match status" value="1"/>
</dbReference>